<dbReference type="InterPro" id="IPR036900">
    <property type="entry name" value="A-D-PHexomutase_C_sf"/>
</dbReference>
<dbReference type="GO" id="GO:0004610">
    <property type="term" value="F:phosphoacetylglucosamine mutase activity"/>
    <property type="evidence" value="ECO:0007669"/>
    <property type="project" value="UniProtKB-UniRule"/>
</dbReference>
<feature type="domain" description="Phosphoacetylglucosamine mutase AMG1" evidence="17">
    <location>
        <begin position="310"/>
        <end position="447"/>
    </location>
</feature>
<evidence type="ECO:0000259" key="17">
    <source>
        <dbReference type="Pfam" id="PF21404"/>
    </source>
</evidence>
<dbReference type="eggNOG" id="KOG2537">
    <property type="taxonomic scope" value="Eukaryota"/>
</dbReference>
<feature type="domain" description="Alpha-D-phosphohexomutase C-terminal" evidence="15">
    <location>
        <begin position="466"/>
        <end position="539"/>
    </location>
</feature>
<evidence type="ECO:0000256" key="2">
    <source>
        <dbReference type="ARBA" id="ARBA00004865"/>
    </source>
</evidence>
<evidence type="ECO:0000259" key="15">
    <source>
        <dbReference type="Pfam" id="PF00408"/>
    </source>
</evidence>
<dbReference type="PANTHER" id="PTHR45955">
    <property type="entry name" value="PHOSPHOACETYLGLUCOSAMINE MUTASE"/>
    <property type="match status" value="1"/>
</dbReference>
<feature type="binding site" evidence="13">
    <location>
        <begin position="386"/>
        <end position="388"/>
    </location>
    <ligand>
        <name>substrate</name>
    </ligand>
</feature>
<dbReference type="GO" id="GO:0046872">
    <property type="term" value="F:metal ion binding"/>
    <property type="evidence" value="ECO:0007669"/>
    <property type="project" value="UniProtKB-KW"/>
</dbReference>
<evidence type="ECO:0000256" key="8">
    <source>
        <dbReference type="ARBA" id="ARBA00023235"/>
    </source>
</evidence>
<evidence type="ECO:0000256" key="14">
    <source>
        <dbReference type="PIRSR" id="PIRSR016408-3"/>
    </source>
</evidence>
<feature type="binding site" evidence="13">
    <location>
        <position position="519"/>
    </location>
    <ligand>
        <name>substrate</name>
    </ligand>
</feature>
<dbReference type="AlphaFoldDB" id="G8C0T8"/>
<dbReference type="GO" id="GO:0005975">
    <property type="term" value="P:carbohydrate metabolic process"/>
    <property type="evidence" value="ECO:0007669"/>
    <property type="project" value="InterPro"/>
</dbReference>
<dbReference type="HOGENOM" id="CLU_022890_1_0_1"/>
<evidence type="ECO:0000256" key="9">
    <source>
        <dbReference type="ARBA" id="ARBA00031926"/>
    </source>
</evidence>
<dbReference type="InterPro" id="IPR005843">
    <property type="entry name" value="A-D-PHexomutase_C"/>
</dbReference>
<dbReference type="PIRSF" id="PIRSF016408">
    <property type="entry name" value="PAGM"/>
    <property type="match status" value="1"/>
</dbReference>
<proteinExistence type="inferred from homology"/>
<dbReference type="Proteomes" id="UP000005666">
    <property type="component" value="Chromosome 13"/>
</dbReference>
<name>G8C0T8_TETPH</name>
<reference evidence="19 20" key="1">
    <citation type="journal article" date="2011" name="Proc. Natl. Acad. Sci. U.S.A.">
        <title>Evolutionary erosion of yeast sex chromosomes by mating-type switching accidents.</title>
        <authorList>
            <person name="Gordon J.L."/>
            <person name="Armisen D."/>
            <person name="Proux-Wera E."/>
            <person name="Oheigeartaigh S.S."/>
            <person name="Byrne K.P."/>
            <person name="Wolfe K.H."/>
        </authorList>
    </citation>
    <scope>NUCLEOTIDE SEQUENCE [LARGE SCALE GENOMIC DNA]</scope>
    <source>
        <strain evidence="20">ATCC 24235 / CBS 4417 / NBRC 1672 / NRRL Y-8282 / UCD 70-5</strain>
    </source>
</reference>
<dbReference type="InterPro" id="IPR016657">
    <property type="entry name" value="PAGM"/>
</dbReference>
<protein>
    <recommendedName>
        <fullName evidence="4 11">Phosphoacetylglucosamine mutase</fullName>
        <shortName evidence="11">PAGM</shortName>
        <ecNumber evidence="4 11">5.4.2.3</ecNumber>
    </recommendedName>
    <alternativeName>
        <fullName evidence="10 11">Acetylglucosamine phosphomutase</fullName>
    </alternativeName>
    <alternativeName>
        <fullName evidence="9 11">N-acetylglucosamine-phosphate mutase</fullName>
    </alternativeName>
</protein>
<dbReference type="RefSeq" id="XP_003688033.1">
    <property type="nucleotide sequence ID" value="XM_003687985.1"/>
</dbReference>
<evidence type="ECO:0000256" key="10">
    <source>
        <dbReference type="ARBA" id="ARBA00032065"/>
    </source>
</evidence>
<evidence type="ECO:0000256" key="13">
    <source>
        <dbReference type="PIRSR" id="PIRSR016408-2"/>
    </source>
</evidence>
<dbReference type="KEGG" id="tpf:TPHA_0M00210"/>
<keyword evidence="7 11" id="KW-0460">Magnesium</keyword>
<dbReference type="Pfam" id="PF21405">
    <property type="entry name" value="AMG1_II"/>
    <property type="match status" value="1"/>
</dbReference>
<feature type="binding site" evidence="13">
    <location>
        <begin position="510"/>
        <end position="514"/>
    </location>
    <ligand>
        <name>substrate</name>
    </ligand>
</feature>
<dbReference type="UniPathway" id="UPA00113">
    <property type="reaction ID" value="UER00530"/>
</dbReference>
<dbReference type="InterPro" id="IPR049023">
    <property type="entry name" value="AMG1_II"/>
</dbReference>
<dbReference type="SUPFAM" id="SSF53738">
    <property type="entry name" value="Phosphoglucomutase, first 3 domains"/>
    <property type="match status" value="3"/>
</dbReference>
<evidence type="ECO:0000256" key="6">
    <source>
        <dbReference type="ARBA" id="ARBA00022723"/>
    </source>
</evidence>
<evidence type="ECO:0000256" key="12">
    <source>
        <dbReference type="PIRSR" id="PIRSR016408-1"/>
    </source>
</evidence>
<keyword evidence="20" id="KW-1185">Reference proteome</keyword>
<comment type="pathway">
    <text evidence="2 11">Nucleotide-sugar biosynthesis; UDP-N-acetyl-alpha-D-glucosamine biosynthesis; N-acetyl-alpha-D-glucosamine 1-phosphate from alpha-D-glucosamine 6-phosphate (route I): step 2/2.</text>
</comment>
<comment type="function">
    <text evidence="11">Catalyzes the conversion of GlcNAc-6-P into GlcNAc-1-P during the synthesis of uridine diphosphate/UDP-GlcNAc, which is a biosynthetic precursor of chitin and also supplies the amino sugars for N-linked oligosaccharides of glycoproteins.</text>
</comment>
<feature type="domain" description="Phosphoacetylglucosamine mutase AMG1" evidence="18">
    <location>
        <begin position="183"/>
        <end position="296"/>
    </location>
</feature>
<comment type="catalytic activity">
    <reaction evidence="1 11">
        <text>N-acetyl-alpha-D-glucosamine 1-phosphate = N-acetyl-D-glucosamine 6-phosphate</text>
        <dbReference type="Rhea" id="RHEA:23804"/>
        <dbReference type="ChEBI" id="CHEBI:57513"/>
        <dbReference type="ChEBI" id="CHEBI:57776"/>
        <dbReference type="EC" id="5.4.2.3"/>
    </reaction>
</comment>
<evidence type="ECO:0000256" key="11">
    <source>
        <dbReference type="PIRNR" id="PIRNR016408"/>
    </source>
</evidence>
<evidence type="ECO:0000313" key="19">
    <source>
        <dbReference type="EMBL" id="CCE65599.1"/>
    </source>
</evidence>
<dbReference type="Pfam" id="PF00408">
    <property type="entry name" value="PGM_PMM_IV"/>
    <property type="match status" value="1"/>
</dbReference>
<dbReference type="FunFam" id="3.30.310.50:FF:000003">
    <property type="entry name" value="Phosphoacetylglucosamine mutase"/>
    <property type="match status" value="1"/>
</dbReference>
<dbReference type="EMBL" id="HE612868">
    <property type="protein sequence ID" value="CCE65599.1"/>
    <property type="molecule type" value="Genomic_DNA"/>
</dbReference>
<evidence type="ECO:0000256" key="4">
    <source>
        <dbReference type="ARBA" id="ARBA00012731"/>
    </source>
</evidence>
<dbReference type="InterPro" id="IPR049022">
    <property type="entry name" value="AMG1_III"/>
</dbReference>
<dbReference type="InterPro" id="IPR016055">
    <property type="entry name" value="A-D-PHexomutase_a/b/a-I/II/III"/>
</dbReference>
<feature type="domain" description="Alpha-D-phosphohexomutase alpha/beta/alpha" evidence="16">
    <location>
        <begin position="56"/>
        <end position="89"/>
    </location>
</feature>
<keyword evidence="6 11" id="KW-0479">Metal-binding</keyword>
<accession>G8C0T8</accession>
<feature type="binding site" evidence="14">
    <location>
        <position position="293"/>
    </location>
    <ligand>
        <name>Mg(2+)</name>
        <dbReference type="ChEBI" id="CHEBI:18420"/>
    </ligand>
</feature>
<organism evidence="19 20">
    <name type="scientific">Tetrapisispora phaffii (strain ATCC 24235 / CBS 4417 / NBRC 1672 / NRRL Y-8282 / UCD 70-5)</name>
    <name type="common">Yeast</name>
    <name type="synonym">Fabospora phaffii</name>
    <dbReference type="NCBI Taxonomy" id="1071381"/>
    <lineage>
        <taxon>Eukaryota</taxon>
        <taxon>Fungi</taxon>
        <taxon>Dikarya</taxon>
        <taxon>Ascomycota</taxon>
        <taxon>Saccharomycotina</taxon>
        <taxon>Saccharomycetes</taxon>
        <taxon>Saccharomycetales</taxon>
        <taxon>Saccharomycetaceae</taxon>
        <taxon>Tetrapisispora</taxon>
    </lineage>
</organism>
<evidence type="ECO:0000259" key="16">
    <source>
        <dbReference type="Pfam" id="PF02878"/>
    </source>
</evidence>
<keyword evidence="8 11" id="KW-0413">Isomerase</keyword>
<comment type="cofactor">
    <cofactor evidence="11 14">
        <name>Mg(2+)</name>
        <dbReference type="ChEBI" id="CHEBI:18420"/>
    </cofactor>
    <text evidence="11 14">Binds 1 Mg(2+) ion per subunit.</text>
</comment>
<dbReference type="InterPro" id="IPR005844">
    <property type="entry name" value="A-D-PHexomutase_a/b/a-I"/>
</dbReference>
<dbReference type="GO" id="GO:0006048">
    <property type="term" value="P:UDP-N-acetylglucosamine biosynthetic process"/>
    <property type="evidence" value="ECO:0007669"/>
    <property type="project" value="UniProtKB-UniRule"/>
</dbReference>
<dbReference type="CDD" id="cd03086">
    <property type="entry name" value="PGM3"/>
    <property type="match status" value="1"/>
</dbReference>
<dbReference type="SUPFAM" id="SSF55957">
    <property type="entry name" value="Phosphoglucomutase, C-terminal domain"/>
    <property type="match status" value="1"/>
</dbReference>
<evidence type="ECO:0000256" key="7">
    <source>
        <dbReference type="ARBA" id="ARBA00022842"/>
    </source>
</evidence>
<dbReference type="Pfam" id="PF02878">
    <property type="entry name" value="PGM_PMM_I"/>
    <property type="match status" value="1"/>
</dbReference>
<evidence type="ECO:0000256" key="3">
    <source>
        <dbReference type="ARBA" id="ARBA00010231"/>
    </source>
</evidence>
<dbReference type="EC" id="5.4.2.3" evidence="4 11"/>
<dbReference type="OrthoDB" id="1928at2759"/>
<dbReference type="OMA" id="WEAYATK"/>
<dbReference type="GO" id="GO:0006031">
    <property type="term" value="P:chitin biosynthetic process"/>
    <property type="evidence" value="ECO:0007669"/>
    <property type="project" value="EnsemblFungi"/>
</dbReference>
<dbReference type="STRING" id="1071381.G8C0T8"/>
<feature type="binding site" evidence="14">
    <location>
        <position position="291"/>
    </location>
    <ligand>
        <name>Mg(2+)</name>
        <dbReference type="ChEBI" id="CHEBI:18420"/>
    </ligand>
</feature>
<feature type="active site" description="Phosphoserine intermediate" evidence="12">
    <location>
        <position position="65"/>
    </location>
</feature>
<comment type="similarity">
    <text evidence="3 11">Belongs to the phosphohexose mutase family.</text>
</comment>
<feature type="binding site" description="via phosphate group" evidence="14">
    <location>
        <position position="65"/>
    </location>
    <ligand>
        <name>Mg(2+)</name>
        <dbReference type="ChEBI" id="CHEBI:18420"/>
    </ligand>
</feature>
<evidence type="ECO:0000256" key="1">
    <source>
        <dbReference type="ARBA" id="ARBA00000558"/>
    </source>
</evidence>
<dbReference type="PANTHER" id="PTHR45955:SF1">
    <property type="entry name" value="PHOSPHOACETYLGLUCOSAMINE MUTASE"/>
    <property type="match status" value="1"/>
</dbReference>
<dbReference type="Gene3D" id="3.40.120.10">
    <property type="entry name" value="Alpha-D-Glucose-1,6-Bisphosphate, subunit A, domain 3"/>
    <property type="match status" value="2"/>
</dbReference>
<keyword evidence="5" id="KW-0597">Phosphoprotein</keyword>
<evidence type="ECO:0000259" key="18">
    <source>
        <dbReference type="Pfam" id="PF21405"/>
    </source>
</evidence>
<feature type="binding site" evidence="14">
    <location>
        <position position="289"/>
    </location>
    <ligand>
        <name>Mg(2+)</name>
        <dbReference type="ChEBI" id="CHEBI:18420"/>
    </ligand>
</feature>
<dbReference type="Gene3D" id="3.30.310.50">
    <property type="entry name" value="Alpha-D-phosphohexomutase, C-terminal domain"/>
    <property type="match status" value="1"/>
</dbReference>
<dbReference type="GeneID" id="11532000"/>
<dbReference type="Pfam" id="PF21404">
    <property type="entry name" value="AMG1_III"/>
    <property type="match status" value="1"/>
</dbReference>
<gene>
    <name evidence="19" type="primary">TPHA0M00210</name>
    <name evidence="19" type="ordered locus">TPHA_0M00210</name>
</gene>
<evidence type="ECO:0000256" key="5">
    <source>
        <dbReference type="ARBA" id="ARBA00022553"/>
    </source>
</evidence>
<sequence length="545" mass="60035">MHWNVLESVFESCCTTRNHRYVYGTAGFRDDATVLDTVMVTTGLLACLRSIALDGKAVGVMITASHNQPCDNGVKIVEPDGSMLDQSWEPFATELANKASFCHSTQEFKLYLQEKFAQYKVDSGITPVLVVGRDSRDSGPRLLQCLNSLAVPLMKPKIIDYGLLTTPQLHFLTNAINTTKSRAPVTEDDYYSFFMDAWVSITALHGIKVLQSPRLYIDAANGIGGPKVSKLFEVWPQAGQFTLVNNHWQTPTLLNNDCGADYVKTNQRLPKNIDPAADSDPATLYCSFDGDADRIVFYYQDAQNSFHLLDGDKISTLFALFISKQLKKAGLTEKISMGVVQTAYANGNSTNYLENVLNIPVSCAKTGVKHLHHEAITNYDVGIYFEANGHGTIMFSNKFFETCESLLKENNESLEVKTLLSFAHLINQTVGDAISDMLGVLAVLSIMKLTPSAWDKEYTDLPNLLTKVVVPDRSLFTTTDQERKLLTPEGAQTKIDAIVAKYKNGRSFVRASGTEDAVRVYAEASTPQDAAALNEEVSKAVLASV</sequence>
<evidence type="ECO:0000313" key="20">
    <source>
        <dbReference type="Proteomes" id="UP000005666"/>
    </source>
</evidence>
<dbReference type="FunFam" id="3.40.120.10:FF:000013">
    <property type="entry name" value="Phosphoacetylglucosamine mutase"/>
    <property type="match status" value="1"/>
</dbReference>